<sequence>MQLRHTTQSSLLLNHLSLIFHSSTWHQVSPSGSPAPSVSSNTSQQLIRNDRGNMLMMSDDNTVMKQIVETHAPDAREVDVKPLLHLVEDILKRATLQIDTTSQANAVSEDRTDHAGFVPMLDSLSYTIDRISGRGDSKYFNFNMIL</sequence>
<reference evidence="2" key="1">
    <citation type="submission" date="2022-11" db="EMBL/GenBank/DDBJ databases">
        <authorList>
            <person name="Hyden B.L."/>
            <person name="Feng K."/>
            <person name="Yates T."/>
            <person name="Jawdy S."/>
            <person name="Smart L.B."/>
            <person name="Muchero W."/>
        </authorList>
    </citation>
    <scope>NUCLEOTIDE SEQUENCE</scope>
    <source>
        <tissue evidence="2">Shoot tip</tissue>
    </source>
</reference>
<dbReference type="InterPro" id="IPR027942">
    <property type="entry name" value="SEO_N"/>
</dbReference>
<dbReference type="PANTHER" id="PTHR33232:SF9">
    <property type="entry name" value="PROTEIN SIEVE ELEMENT OCCLUSION B"/>
    <property type="match status" value="1"/>
</dbReference>
<protein>
    <submittedName>
        <fullName evidence="2">PROTEIN SIEVE ELEMENT OCCLUSION A</fullName>
    </submittedName>
</protein>
<name>A0A9Q0SVM0_9ROSI</name>
<gene>
    <name evidence="2" type="ORF">OIU74_015977</name>
</gene>
<keyword evidence="3" id="KW-1185">Reference proteome</keyword>
<dbReference type="EMBL" id="JAPFFM010000018">
    <property type="protein sequence ID" value="KAJ6691382.1"/>
    <property type="molecule type" value="Genomic_DNA"/>
</dbReference>
<feature type="domain" description="Sieve element occlusion N-terminal" evidence="1">
    <location>
        <begin position="58"/>
        <end position="132"/>
    </location>
</feature>
<dbReference type="PANTHER" id="PTHR33232">
    <property type="entry name" value="PROTEIN SIEVE ELEMENT OCCLUSION B-LIKE"/>
    <property type="match status" value="1"/>
</dbReference>
<dbReference type="GO" id="GO:0010088">
    <property type="term" value="P:phloem development"/>
    <property type="evidence" value="ECO:0007669"/>
    <property type="project" value="InterPro"/>
</dbReference>
<proteinExistence type="predicted"/>
<dbReference type="InterPro" id="IPR039299">
    <property type="entry name" value="SEOA"/>
</dbReference>
<dbReference type="AlphaFoldDB" id="A0A9Q0SVM0"/>
<dbReference type="Pfam" id="PF14576">
    <property type="entry name" value="SEO_N"/>
    <property type="match status" value="1"/>
</dbReference>
<reference evidence="2" key="2">
    <citation type="journal article" date="2023" name="Int. J. Mol. Sci.">
        <title>De Novo Assembly and Annotation of 11 Diverse Shrub Willow (Salix) Genomes Reveals Novel Gene Organization in Sex-Linked Regions.</title>
        <authorList>
            <person name="Hyden B."/>
            <person name="Feng K."/>
            <person name="Yates T.B."/>
            <person name="Jawdy S."/>
            <person name="Cereghino C."/>
            <person name="Smart L.B."/>
            <person name="Muchero W."/>
        </authorList>
    </citation>
    <scope>NUCLEOTIDE SEQUENCE</scope>
    <source>
        <tissue evidence="2">Shoot tip</tissue>
    </source>
</reference>
<evidence type="ECO:0000313" key="2">
    <source>
        <dbReference type="EMBL" id="KAJ6691382.1"/>
    </source>
</evidence>
<evidence type="ECO:0000313" key="3">
    <source>
        <dbReference type="Proteomes" id="UP001151752"/>
    </source>
</evidence>
<accession>A0A9Q0SVM0</accession>
<comment type="caution">
    <text evidence="2">The sequence shown here is derived from an EMBL/GenBank/DDBJ whole genome shotgun (WGS) entry which is preliminary data.</text>
</comment>
<evidence type="ECO:0000259" key="1">
    <source>
        <dbReference type="Pfam" id="PF14576"/>
    </source>
</evidence>
<dbReference type="Proteomes" id="UP001151752">
    <property type="component" value="Chromosome 17"/>
</dbReference>
<organism evidence="2 3">
    <name type="scientific">Salix koriyanagi</name>
    <dbReference type="NCBI Taxonomy" id="2511006"/>
    <lineage>
        <taxon>Eukaryota</taxon>
        <taxon>Viridiplantae</taxon>
        <taxon>Streptophyta</taxon>
        <taxon>Embryophyta</taxon>
        <taxon>Tracheophyta</taxon>
        <taxon>Spermatophyta</taxon>
        <taxon>Magnoliopsida</taxon>
        <taxon>eudicotyledons</taxon>
        <taxon>Gunneridae</taxon>
        <taxon>Pentapetalae</taxon>
        <taxon>rosids</taxon>
        <taxon>fabids</taxon>
        <taxon>Malpighiales</taxon>
        <taxon>Salicaceae</taxon>
        <taxon>Saliceae</taxon>
        <taxon>Salix</taxon>
    </lineage>
</organism>